<comment type="cofactor">
    <cofactor evidence="1 5">
        <name>FAD</name>
        <dbReference type="ChEBI" id="CHEBI:57692"/>
    </cofactor>
</comment>
<dbReference type="Pfam" id="PF05199">
    <property type="entry name" value="GMC_oxred_C"/>
    <property type="match status" value="1"/>
</dbReference>
<dbReference type="GO" id="GO:0050660">
    <property type="term" value="F:flavin adenine dinucleotide binding"/>
    <property type="evidence" value="ECO:0007669"/>
    <property type="project" value="InterPro"/>
</dbReference>
<dbReference type="GO" id="GO:0016614">
    <property type="term" value="F:oxidoreductase activity, acting on CH-OH group of donors"/>
    <property type="evidence" value="ECO:0007669"/>
    <property type="project" value="InterPro"/>
</dbReference>
<dbReference type="PROSITE" id="PS00624">
    <property type="entry name" value="GMC_OXRED_2"/>
    <property type="match status" value="1"/>
</dbReference>
<dbReference type="Proteomes" id="UP000282574">
    <property type="component" value="Unassembled WGS sequence"/>
</dbReference>
<feature type="signal peptide" evidence="6">
    <location>
        <begin position="1"/>
        <end position="28"/>
    </location>
</feature>
<dbReference type="AlphaFoldDB" id="A0AB37U962"/>
<feature type="binding site" evidence="5">
    <location>
        <begin position="131"/>
        <end position="134"/>
    </location>
    <ligand>
        <name>FAD</name>
        <dbReference type="ChEBI" id="CHEBI:57692"/>
    </ligand>
</feature>
<dbReference type="PANTHER" id="PTHR11552">
    <property type="entry name" value="GLUCOSE-METHANOL-CHOLINE GMC OXIDOREDUCTASE"/>
    <property type="match status" value="1"/>
</dbReference>
<dbReference type="EMBL" id="RSCK01000174">
    <property type="protein sequence ID" value="RUS97074.1"/>
    <property type="molecule type" value="Genomic_DNA"/>
</dbReference>
<dbReference type="Pfam" id="PF00732">
    <property type="entry name" value="GMC_oxred_N"/>
    <property type="match status" value="1"/>
</dbReference>
<evidence type="ECO:0000256" key="3">
    <source>
        <dbReference type="ARBA" id="ARBA00022630"/>
    </source>
</evidence>
<dbReference type="SUPFAM" id="SSF51905">
    <property type="entry name" value="FAD/NAD(P)-binding domain"/>
    <property type="match status" value="1"/>
</dbReference>
<name>A0AB37U962_9CYAN</name>
<feature type="binding site" evidence="5">
    <location>
        <position position="123"/>
    </location>
    <ligand>
        <name>FAD</name>
        <dbReference type="ChEBI" id="CHEBI:57692"/>
    </ligand>
</feature>
<dbReference type="InterPro" id="IPR007867">
    <property type="entry name" value="GMC_OxRtase_C"/>
</dbReference>
<proteinExistence type="inferred from homology"/>
<keyword evidence="9" id="KW-1185">Reference proteome</keyword>
<evidence type="ECO:0000256" key="6">
    <source>
        <dbReference type="SAM" id="SignalP"/>
    </source>
</evidence>
<gene>
    <name evidence="8" type="primary">betA</name>
    <name evidence="8" type="ORF">DSM107010_70180</name>
</gene>
<dbReference type="SUPFAM" id="SSF54373">
    <property type="entry name" value="FAD-linked reductases, C-terminal domain"/>
    <property type="match status" value="1"/>
</dbReference>
<evidence type="ECO:0000256" key="5">
    <source>
        <dbReference type="PIRSR" id="PIRSR000137-2"/>
    </source>
</evidence>
<dbReference type="Gene3D" id="3.30.560.10">
    <property type="entry name" value="Glucose Oxidase, domain 3"/>
    <property type="match status" value="1"/>
</dbReference>
<keyword evidence="3" id="KW-0285">Flavoprotein</keyword>
<dbReference type="PROSITE" id="PS51318">
    <property type="entry name" value="TAT"/>
    <property type="match status" value="1"/>
</dbReference>
<comment type="caution">
    <text evidence="8">The sequence shown here is derived from an EMBL/GenBank/DDBJ whole genome shotgun (WGS) entry which is preliminary data.</text>
</comment>
<keyword evidence="4 5" id="KW-0274">FAD</keyword>
<dbReference type="InterPro" id="IPR036188">
    <property type="entry name" value="FAD/NAD-bd_sf"/>
</dbReference>
<dbReference type="InterPro" id="IPR012132">
    <property type="entry name" value="GMC_OxRdtase"/>
</dbReference>
<feature type="chain" id="PRO_5044218247" evidence="6">
    <location>
        <begin position="29"/>
        <end position="543"/>
    </location>
</feature>
<feature type="domain" description="Glucose-methanol-choline oxidoreductase N-terminal" evidence="7">
    <location>
        <begin position="282"/>
        <end position="296"/>
    </location>
</feature>
<comment type="similarity">
    <text evidence="2">Belongs to the GMC oxidoreductase family.</text>
</comment>
<protein>
    <submittedName>
        <fullName evidence="8">Choline dehydrogenase</fullName>
    </submittedName>
</protein>
<dbReference type="InterPro" id="IPR000172">
    <property type="entry name" value="GMC_OxRdtase_N"/>
</dbReference>
<dbReference type="PIRSF" id="PIRSF000137">
    <property type="entry name" value="Alcohol_oxidase"/>
    <property type="match status" value="1"/>
</dbReference>
<dbReference type="InterPro" id="IPR006311">
    <property type="entry name" value="TAT_signal"/>
</dbReference>
<organism evidence="8 9">
    <name type="scientific">Chroococcidiopsis cubana SAG 39.79</name>
    <dbReference type="NCBI Taxonomy" id="388085"/>
    <lineage>
        <taxon>Bacteria</taxon>
        <taxon>Bacillati</taxon>
        <taxon>Cyanobacteriota</taxon>
        <taxon>Cyanophyceae</taxon>
        <taxon>Chroococcidiopsidales</taxon>
        <taxon>Chroococcidiopsidaceae</taxon>
        <taxon>Chroococcidiopsis</taxon>
    </lineage>
</organism>
<dbReference type="Gene3D" id="3.50.50.60">
    <property type="entry name" value="FAD/NAD(P)-binding domain"/>
    <property type="match status" value="1"/>
</dbReference>
<accession>A0AB37U962</accession>
<dbReference type="PANTHER" id="PTHR11552:SF147">
    <property type="entry name" value="CHOLINE DEHYDROGENASE, MITOCHONDRIAL"/>
    <property type="match status" value="1"/>
</dbReference>
<evidence type="ECO:0000313" key="9">
    <source>
        <dbReference type="Proteomes" id="UP000282574"/>
    </source>
</evidence>
<evidence type="ECO:0000256" key="1">
    <source>
        <dbReference type="ARBA" id="ARBA00001974"/>
    </source>
</evidence>
<reference evidence="8 9" key="1">
    <citation type="journal article" date="2019" name="Genome Biol. Evol.">
        <title>Day and night: Metabolic profiles and evolutionary relationships of six axenic non-marine cyanobacteria.</title>
        <authorList>
            <person name="Will S.E."/>
            <person name="Henke P."/>
            <person name="Boedeker C."/>
            <person name="Huang S."/>
            <person name="Brinkmann H."/>
            <person name="Rohde M."/>
            <person name="Jarek M."/>
            <person name="Friedl T."/>
            <person name="Seufert S."/>
            <person name="Schumacher M."/>
            <person name="Overmann J."/>
            <person name="Neumann-Schaal M."/>
            <person name="Petersen J."/>
        </authorList>
    </citation>
    <scope>NUCLEOTIDE SEQUENCE [LARGE SCALE GENOMIC DNA]</scope>
    <source>
        <strain evidence="8 9">SAG 39.79</strain>
    </source>
</reference>
<sequence>MSQRLNRRHFIQAWVATAASVGVSALHASATGSHNEVHSQYDYIVIGAGSAGSIVASKLAASDSAMNVLLIEAGGFPTSNQMYSPSDWFEVLQKYPEIEWQGYQSLPQLNLNNRVIQLPQAKVLGGCALHNATVYVRGSRSDFNEWGKVASGWSWNDVLPYFEHVEQTMKVLIGEADDFINDLFAAASEYGLPENLNYNTSESQYGYSLFQFNNIKRPSELVRETTFNTFLSNLPDNLTLLSQALVTRILFDRNATAIGVEYIKDQNKHIAYVQNEIILSAGAIASPKILMLSGIGDESQLAKFNIPTVANIPEVGKNLHDDLFVSAGFSIPETQEVPTYAYSLAPAVIFGSTQNSSSFVDIESSVGVGTLKGFSGPKHSFWLWPNIMHLESKGTVTLRSNAPDEPPVIDPGYLTALGDLQKCKMALQLGIDIGNKVGQWRERQIAPEPNQDLESYIRENANTTHHFCGTCRMGNDEKSVVDTELRVRKTSGLRVIDASVFPLSITANTAAATMMIAARGIDKMLQNSAVRNQQKVSAIQPST</sequence>
<evidence type="ECO:0000256" key="2">
    <source>
        <dbReference type="ARBA" id="ARBA00010790"/>
    </source>
</evidence>
<evidence type="ECO:0000313" key="8">
    <source>
        <dbReference type="EMBL" id="RUS97074.1"/>
    </source>
</evidence>
<evidence type="ECO:0000259" key="7">
    <source>
        <dbReference type="PROSITE" id="PS00624"/>
    </source>
</evidence>
<feature type="binding site" evidence="5">
    <location>
        <position position="246"/>
    </location>
    <ligand>
        <name>FAD</name>
        <dbReference type="ChEBI" id="CHEBI:57692"/>
    </ligand>
</feature>
<keyword evidence="6" id="KW-0732">Signal</keyword>
<evidence type="ECO:0000256" key="4">
    <source>
        <dbReference type="ARBA" id="ARBA00022827"/>
    </source>
</evidence>